<protein>
    <recommendedName>
        <fullName evidence="2">Endonuclease/exonuclease/phosphatase domain-containing protein</fullName>
    </recommendedName>
</protein>
<proteinExistence type="predicted"/>
<dbReference type="InterPro" id="IPR036691">
    <property type="entry name" value="Endo/exonu/phosph_ase_sf"/>
</dbReference>
<dbReference type="PANTHER" id="PTHR35218">
    <property type="entry name" value="RNASE H DOMAIN-CONTAINING PROTEIN"/>
    <property type="match status" value="1"/>
</dbReference>
<evidence type="ECO:0000313" key="1">
    <source>
        <dbReference type="EMBL" id="KAL0345257.1"/>
    </source>
</evidence>
<dbReference type="AlphaFoldDB" id="A0AAW2NMX1"/>
<dbReference type="EMBL" id="JACGWJ010000019">
    <property type="protein sequence ID" value="KAL0345257.1"/>
    <property type="molecule type" value="Genomic_DNA"/>
</dbReference>
<sequence>MGLGSQTNIQCARWERDDIMELSSESVVLETGKEIQKCIEGDLGGGTLEVSVPWLSPSEGLQGTNAGKKTTVQEQNVGLVDEESDGISSETAIQVPSGAINLLSWNCQGLGSPWTVHTLDNLVKTCNPGLVFVTETKRLTKRCDYLRDKWNYFGMGVDAVGKSVAETGKEGWRFTGFYGHLEAAKRKNSWDLLCKLSKQSIRPWLCAGDFNKILTQEEKQGQLTRPTWQMEGFWWCLKC</sequence>
<dbReference type="SUPFAM" id="SSF56219">
    <property type="entry name" value="DNase I-like"/>
    <property type="match status" value="1"/>
</dbReference>
<evidence type="ECO:0008006" key="2">
    <source>
        <dbReference type="Google" id="ProtNLM"/>
    </source>
</evidence>
<accession>A0AAW2NMX1</accession>
<comment type="caution">
    <text evidence="1">The sequence shown here is derived from an EMBL/GenBank/DDBJ whole genome shotgun (WGS) entry which is preliminary data.</text>
</comment>
<gene>
    <name evidence="1" type="ORF">Sradi_4357000</name>
</gene>
<reference evidence="1" key="2">
    <citation type="journal article" date="2024" name="Plant">
        <title>Genomic evolution and insights into agronomic trait innovations of Sesamum species.</title>
        <authorList>
            <person name="Miao H."/>
            <person name="Wang L."/>
            <person name="Qu L."/>
            <person name="Liu H."/>
            <person name="Sun Y."/>
            <person name="Le M."/>
            <person name="Wang Q."/>
            <person name="Wei S."/>
            <person name="Zheng Y."/>
            <person name="Lin W."/>
            <person name="Duan Y."/>
            <person name="Cao H."/>
            <person name="Xiong S."/>
            <person name="Wang X."/>
            <person name="Wei L."/>
            <person name="Li C."/>
            <person name="Ma Q."/>
            <person name="Ju M."/>
            <person name="Zhao R."/>
            <person name="Li G."/>
            <person name="Mu C."/>
            <person name="Tian Q."/>
            <person name="Mei H."/>
            <person name="Zhang T."/>
            <person name="Gao T."/>
            <person name="Zhang H."/>
        </authorList>
    </citation>
    <scope>NUCLEOTIDE SEQUENCE</scope>
    <source>
        <strain evidence="1">G02</strain>
    </source>
</reference>
<dbReference type="PANTHER" id="PTHR35218:SF9">
    <property type="entry name" value="ENDONUCLEASE_EXONUCLEASE_PHOSPHATASE DOMAIN-CONTAINING PROTEIN"/>
    <property type="match status" value="1"/>
</dbReference>
<name>A0AAW2NMX1_SESRA</name>
<reference evidence="1" key="1">
    <citation type="submission" date="2020-06" db="EMBL/GenBank/DDBJ databases">
        <authorList>
            <person name="Li T."/>
            <person name="Hu X."/>
            <person name="Zhang T."/>
            <person name="Song X."/>
            <person name="Zhang H."/>
            <person name="Dai N."/>
            <person name="Sheng W."/>
            <person name="Hou X."/>
            <person name="Wei L."/>
        </authorList>
    </citation>
    <scope>NUCLEOTIDE SEQUENCE</scope>
    <source>
        <strain evidence="1">G02</strain>
        <tissue evidence="1">Leaf</tissue>
    </source>
</reference>
<dbReference type="Gene3D" id="3.60.10.10">
    <property type="entry name" value="Endonuclease/exonuclease/phosphatase"/>
    <property type="match status" value="1"/>
</dbReference>
<organism evidence="1">
    <name type="scientific">Sesamum radiatum</name>
    <name type="common">Black benniseed</name>
    <dbReference type="NCBI Taxonomy" id="300843"/>
    <lineage>
        <taxon>Eukaryota</taxon>
        <taxon>Viridiplantae</taxon>
        <taxon>Streptophyta</taxon>
        <taxon>Embryophyta</taxon>
        <taxon>Tracheophyta</taxon>
        <taxon>Spermatophyta</taxon>
        <taxon>Magnoliopsida</taxon>
        <taxon>eudicotyledons</taxon>
        <taxon>Gunneridae</taxon>
        <taxon>Pentapetalae</taxon>
        <taxon>asterids</taxon>
        <taxon>lamiids</taxon>
        <taxon>Lamiales</taxon>
        <taxon>Pedaliaceae</taxon>
        <taxon>Sesamum</taxon>
    </lineage>
</organism>